<accession>A0ABN0U4Q9</accession>
<dbReference type="Pfam" id="PF09130">
    <property type="entry name" value="DUF1932"/>
    <property type="match status" value="1"/>
</dbReference>
<sequence>MEPIGVLHPGAMGAAIGRELVAAGRAVYWVTAGRGANTRRRAEAAGLRPVATLDELASSCPVILSVCPPAASSSVAAAVAATGFDGRFVDANAIAPSRARAIAGTLPTVDGGIVGPPPGGPGRTVLYLSGADAGTIAALFDGTAVEARVLGGEVGQASALKLAFSAYNKITFALAAQSYALADAHGVRTELEALAGAKLPDTPLAEPASLSGVGARAWRWAPEMREIAAAATEIGLPPGVAEGAAALFARWAAFRDDPDVPLERLLDELR</sequence>
<dbReference type="SUPFAM" id="SSF48179">
    <property type="entry name" value="6-phosphogluconate dehydrogenase C-terminal domain-like"/>
    <property type="match status" value="1"/>
</dbReference>
<protein>
    <submittedName>
        <fullName evidence="2">NAD(P)-dependent oxidoreductase</fullName>
    </submittedName>
</protein>
<evidence type="ECO:0000313" key="3">
    <source>
        <dbReference type="Proteomes" id="UP001500967"/>
    </source>
</evidence>
<comment type="caution">
    <text evidence="2">The sequence shown here is derived from an EMBL/GenBank/DDBJ whole genome shotgun (WGS) entry which is preliminary data.</text>
</comment>
<dbReference type="InterPro" id="IPR008927">
    <property type="entry name" value="6-PGluconate_DH-like_C_sf"/>
</dbReference>
<dbReference type="RefSeq" id="WP_344648854.1">
    <property type="nucleotide sequence ID" value="NZ_BAAAGX010000009.1"/>
</dbReference>
<keyword evidence="3" id="KW-1185">Reference proteome</keyword>
<evidence type="ECO:0000313" key="2">
    <source>
        <dbReference type="EMBL" id="GAA0238013.1"/>
    </source>
</evidence>
<dbReference type="EMBL" id="BAAAGX010000009">
    <property type="protein sequence ID" value="GAA0238013.1"/>
    <property type="molecule type" value="Genomic_DNA"/>
</dbReference>
<dbReference type="SUPFAM" id="SSF51735">
    <property type="entry name" value="NAD(P)-binding Rossmann-fold domains"/>
    <property type="match status" value="1"/>
</dbReference>
<dbReference type="Gene3D" id="3.40.50.720">
    <property type="entry name" value="NAD(P)-binding Rossmann-like Domain"/>
    <property type="match status" value="1"/>
</dbReference>
<dbReference type="Proteomes" id="UP001500967">
    <property type="component" value="Unassembled WGS sequence"/>
</dbReference>
<dbReference type="InterPro" id="IPR015814">
    <property type="entry name" value="Pgluconate_DH_NAD-bd_C"/>
</dbReference>
<proteinExistence type="predicted"/>
<dbReference type="Gene3D" id="1.10.1040.10">
    <property type="entry name" value="N-(1-d-carboxylethyl)-l-norvaline Dehydrogenase, domain 2"/>
    <property type="match status" value="1"/>
</dbReference>
<feature type="domain" description="Phosphogluconate dehydrogenase NAD-binding putative C-terminal" evidence="1">
    <location>
        <begin position="182"/>
        <end position="251"/>
    </location>
</feature>
<gene>
    <name evidence="2" type="ORF">GCM10009539_24100</name>
</gene>
<organism evidence="2 3">
    <name type="scientific">Cryptosporangium japonicum</name>
    <dbReference type="NCBI Taxonomy" id="80872"/>
    <lineage>
        <taxon>Bacteria</taxon>
        <taxon>Bacillati</taxon>
        <taxon>Actinomycetota</taxon>
        <taxon>Actinomycetes</taxon>
        <taxon>Cryptosporangiales</taxon>
        <taxon>Cryptosporangiaceae</taxon>
        <taxon>Cryptosporangium</taxon>
    </lineage>
</organism>
<reference evidence="2 3" key="1">
    <citation type="journal article" date="2019" name="Int. J. Syst. Evol. Microbiol.">
        <title>The Global Catalogue of Microorganisms (GCM) 10K type strain sequencing project: providing services to taxonomists for standard genome sequencing and annotation.</title>
        <authorList>
            <consortium name="The Broad Institute Genomics Platform"/>
            <consortium name="The Broad Institute Genome Sequencing Center for Infectious Disease"/>
            <person name="Wu L."/>
            <person name="Ma J."/>
        </authorList>
    </citation>
    <scope>NUCLEOTIDE SEQUENCE [LARGE SCALE GENOMIC DNA]</scope>
    <source>
        <strain evidence="2 3">JCM 10425</strain>
    </source>
</reference>
<name>A0ABN0U4Q9_9ACTN</name>
<dbReference type="InterPro" id="IPR013328">
    <property type="entry name" value="6PGD_dom2"/>
</dbReference>
<dbReference type="InterPro" id="IPR036291">
    <property type="entry name" value="NAD(P)-bd_dom_sf"/>
</dbReference>
<evidence type="ECO:0000259" key="1">
    <source>
        <dbReference type="Pfam" id="PF09130"/>
    </source>
</evidence>